<evidence type="ECO:0000313" key="1">
    <source>
        <dbReference type="Proteomes" id="UP000887580"/>
    </source>
</evidence>
<name>A0AC35GSC7_9BILA</name>
<reference evidence="2" key="1">
    <citation type="submission" date="2022-11" db="UniProtKB">
        <authorList>
            <consortium name="WormBaseParasite"/>
        </authorList>
    </citation>
    <scope>IDENTIFICATION</scope>
</reference>
<proteinExistence type="predicted"/>
<accession>A0AC35GSC7</accession>
<dbReference type="Proteomes" id="UP000887580">
    <property type="component" value="Unplaced"/>
</dbReference>
<dbReference type="WBParaSite" id="PS1159_v2.g8333.t1">
    <property type="protein sequence ID" value="PS1159_v2.g8333.t1"/>
    <property type="gene ID" value="PS1159_v2.g8333"/>
</dbReference>
<organism evidence="1 2">
    <name type="scientific">Panagrolaimus sp. PS1159</name>
    <dbReference type="NCBI Taxonomy" id="55785"/>
    <lineage>
        <taxon>Eukaryota</taxon>
        <taxon>Metazoa</taxon>
        <taxon>Ecdysozoa</taxon>
        <taxon>Nematoda</taxon>
        <taxon>Chromadorea</taxon>
        <taxon>Rhabditida</taxon>
        <taxon>Tylenchina</taxon>
        <taxon>Panagrolaimomorpha</taxon>
        <taxon>Panagrolaimoidea</taxon>
        <taxon>Panagrolaimidae</taxon>
        <taxon>Panagrolaimus</taxon>
    </lineage>
</organism>
<sequence>MGFNPWDSRYVCICGCHVTTGTKIITAILLAAVALIIISFAIIYPMPEVIFSGIILFLICVFIFLIPYYGIKKCNPFWLIPLLVLLSLSILYVFIATIVVIFSFGNNIKLPEYWPIQNMNDGNLIAVFIYYVVRGMAIIALLLWFLLIVSRCYQYLTEKKKAHTLPIY</sequence>
<evidence type="ECO:0000313" key="2">
    <source>
        <dbReference type="WBParaSite" id="PS1159_v2.g8333.t1"/>
    </source>
</evidence>
<protein>
    <submittedName>
        <fullName evidence="2">NADH dehydrogenase subunit 6</fullName>
    </submittedName>
</protein>